<feature type="domain" description="Transglutaminase-like" evidence="1">
    <location>
        <begin position="176"/>
        <end position="243"/>
    </location>
</feature>
<dbReference type="Pfam" id="PF01841">
    <property type="entry name" value="Transglut_core"/>
    <property type="match status" value="1"/>
</dbReference>
<evidence type="ECO:0000313" key="2">
    <source>
        <dbReference type="EMBL" id="REF30075.1"/>
    </source>
</evidence>
<dbReference type="PANTHER" id="PTHR33490:SF6">
    <property type="entry name" value="SLL1049 PROTEIN"/>
    <property type="match status" value="1"/>
</dbReference>
<dbReference type="AlphaFoldDB" id="A0A3D9UTW2"/>
<dbReference type="SUPFAM" id="SSF54001">
    <property type="entry name" value="Cysteine proteinases"/>
    <property type="match status" value="1"/>
</dbReference>
<keyword evidence="3" id="KW-1185">Reference proteome</keyword>
<dbReference type="PANTHER" id="PTHR33490">
    <property type="entry name" value="BLR5614 PROTEIN-RELATED"/>
    <property type="match status" value="1"/>
</dbReference>
<dbReference type="Proteomes" id="UP000256253">
    <property type="component" value="Unassembled WGS sequence"/>
</dbReference>
<dbReference type="InterPro" id="IPR013589">
    <property type="entry name" value="Bac_transglu_N"/>
</dbReference>
<dbReference type="SMART" id="SM00460">
    <property type="entry name" value="TGc"/>
    <property type="match status" value="1"/>
</dbReference>
<accession>A0A3D9UTW2</accession>
<dbReference type="GO" id="GO:0008233">
    <property type="term" value="F:peptidase activity"/>
    <property type="evidence" value="ECO:0007669"/>
    <property type="project" value="UniProtKB-KW"/>
</dbReference>
<organism evidence="2 3">
    <name type="scientific">Calidifontibacter indicus</name>
    <dbReference type="NCBI Taxonomy" id="419650"/>
    <lineage>
        <taxon>Bacteria</taxon>
        <taxon>Bacillati</taxon>
        <taxon>Actinomycetota</taxon>
        <taxon>Actinomycetes</taxon>
        <taxon>Micrococcales</taxon>
        <taxon>Dermacoccaceae</taxon>
        <taxon>Calidifontibacter</taxon>
    </lineage>
</organism>
<proteinExistence type="predicted"/>
<protein>
    <submittedName>
        <fullName evidence="2">Transglutaminase-like putative cysteine protease</fullName>
    </submittedName>
</protein>
<sequence>MSVTLRLVHRAGYTYSGPAVASYNEARMVPKSTLAQTVSHTRLEITPTPWQDSWIDYWGTNVTTFELHEPHAELKVVAISTVTVHREHESGEGAEAPGRHLGWHEVAAQEVVDDLGEYLDLTGHCTTGAAFAAVVDEVRAQSQTPAQFVDGIVERIHREVGYRRERFAHARTADKVWNVGEGGSIDLAHLTIAALRAAGIPARFVIGYLLPDRTAEIGEVISGHGHCWIEWWDGEWVAFDPAVRTTPDDFYIEVAHGRDHTDVAPLRGIFTGTPGSKMSVTVEISRLA</sequence>
<evidence type="ECO:0000259" key="1">
    <source>
        <dbReference type="SMART" id="SM00460"/>
    </source>
</evidence>
<evidence type="ECO:0000313" key="3">
    <source>
        <dbReference type="Proteomes" id="UP000256253"/>
    </source>
</evidence>
<dbReference type="Gene3D" id="3.10.620.30">
    <property type="match status" value="1"/>
</dbReference>
<dbReference type="Pfam" id="PF08379">
    <property type="entry name" value="Bact_transglu_N"/>
    <property type="match status" value="1"/>
</dbReference>
<reference evidence="2 3" key="1">
    <citation type="submission" date="2018-08" db="EMBL/GenBank/DDBJ databases">
        <title>Sequencing the genomes of 1000 actinobacteria strains.</title>
        <authorList>
            <person name="Klenk H.-P."/>
        </authorList>
    </citation>
    <scope>NUCLEOTIDE SEQUENCE [LARGE SCALE GENOMIC DNA]</scope>
    <source>
        <strain evidence="2 3">DSM 22967</strain>
    </source>
</reference>
<dbReference type="EMBL" id="QTUA01000001">
    <property type="protein sequence ID" value="REF30075.1"/>
    <property type="molecule type" value="Genomic_DNA"/>
</dbReference>
<dbReference type="InterPro" id="IPR002931">
    <property type="entry name" value="Transglutaminase-like"/>
</dbReference>
<comment type="caution">
    <text evidence="2">The sequence shown here is derived from an EMBL/GenBank/DDBJ whole genome shotgun (WGS) entry which is preliminary data.</text>
</comment>
<dbReference type="InterPro" id="IPR038765">
    <property type="entry name" value="Papain-like_cys_pep_sf"/>
</dbReference>
<keyword evidence="2" id="KW-0378">Hydrolase</keyword>
<gene>
    <name evidence="2" type="ORF">DFJ65_1068</name>
</gene>
<name>A0A3D9UTW2_9MICO</name>
<keyword evidence="2" id="KW-0645">Protease</keyword>
<dbReference type="OrthoDB" id="9804023at2"/>
<dbReference type="RefSeq" id="WP_115922118.1">
    <property type="nucleotide sequence ID" value="NZ_QTUA01000001.1"/>
</dbReference>
<dbReference type="GO" id="GO:0006508">
    <property type="term" value="P:proteolysis"/>
    <property type="evidence" value="ECO:0007669"/>
    <property type="project" value="UniProtKB-KW"/>
</dbReference>